<keyword evidence="1" id="KW-0472">Membrane</keyword>
<feature type="transmembrane region" description="Helical" evidence="1">
    <location>
        <begin position="35"/>
        <end position="56"/>
    </location>
</feature>
<sequence length="74" mass="8823">MNLAHMRRYGIWRFYGCKILLHAHADRCIKIYKHVLFLCYFCLQALPFIAFISYGYSEKWPQQSKTFCNGIIPS</sequence>
<dbReference type="Proteomes" id="UP000326757">
    <property type="component" value="Unassembled WGS sequence"/>
</dbReference>
<dbReference type="EMBL" id="VIGI01000003">
    <property type="protein sequence ID" value="KAB8302263.1"/>
    <property type="molecule type" value="Genomic_DNA"/>
</dbReference>
<accession>A0A5N6KET3</accession>
<organism evidence="2 3">
    <name type="scientific">Monilinia laxa</name>
    <name type="common">Brown rot fungus</name>
    <name type="synonym">Sclerotinia laxa</name>
    <dbReference type="NCBI Taxonomy" id="61186"/>
    <lineage>
        <taxon>Eukaryota</taxon>
        <taxon>Fungi</taxon>
        <taxon>Dikarya</taxon>
        <taxon>Ascomycota</taxon>
        <taxon>Pezizomycotina</taxon>
        <taxon>Leotiomycetes</taxon>
        <taxon>Helotiales</taxon>
        <taxon>Sclerotiniaceae</taxon>
        <taxon>Monilinia</taxon>
    </lineage>
</organism>
<dbReference type="AlphaFoldDB" id="A0A5N6KET3"/>
<keyword evidence="1" id="KW-1133">Transmembrane helix</keyword>
<protein>
    <submittedName>
        <fullName evidence="2">Uncharacterized protein</fullName>
    </submittedName>
</protein>
<evidence type="ECO:0000256" key="1">
    <source>
        <dbReference type="SAM" id="Phobius"/>
    </source>
</evidence>
<keyword evidence="3" id="KW-1185">Reference proteome</keyword>
<keyword evidence="1" id="KW-0812">Transmembrane</keyword>
<name>A0A5N6KET3_MONLA</name>
<proteinExistence type="predicted"/>
<evidence type="ECO:0000313" key="3">
    <source>
        <dbReference type="Proteomes" id="UP000326757"/>
    </source>
</evidence>
<gene>
    <name evidence="2" type="ORF">EYC80_005704</name>
</gene>
<evidence type="ECO:0000313" key="2">
    <source>
        <dbReference type="EMBL" id="KAB8302263.1"/>
    </source>
</evidence>
<reference evidence="2 3" key="1">
    <citation type="submission" date="2019-06" db="EMBL/GenBank/DDBJ databases">
        <title>Genome Sequence of the Brown Rot Fungal Pathogen Monilinia laxa.</title>
        <authorList>
            <person name="De Miccolis Angelini R.M."/>
            <person name="Landi L."/>
            <person name="Abate D."/>
            <person name="Pollastro S."/>
            <person name="Romanazzi G."/>
            <person name="Faretra F."/>
        </authorList>
    </citation>
    <scope>NUCLEOTIDE SEQUENCE [LARGE SCALE GENOMIC DNA]</scope>
    <source>
        <strain evidence="2 3">Mlax316</strain>
    </source>
</reference>
<comment type="caution">
    <text evidence="2">The sequence shown here is derived from an EMBL/GenBank/DDBJ whole genome shotgun (WGS) entry which is preliminary data.</text>
</comment>